<proteinExistence type="predicted"/>
<dbReference type="KEGG" id="msx:AU14_15460"/>
<evidence type="ECO:0000313" key="4">
    <source>
        <dbReference type="Proteomes" id="UP000061489"/>
    </source>
</evidence>
<dbReference type="RefSeq" id="WP_041342062.1">
    <property type="nucleotide sequence ID" value="NZ_CP007151.1"/>
</dbReference>
<evidence type="ECO:0000256" key="1">
    <source>
        <dbReference type="SAM" id="SignalP"/>
    </source>
</evidence>
<protein>
    <recommendedName>
        <fullName evidence="2">Ice-binding protein C-terminal domain-containing protein</fullName>
    </recommendedName>
</protein>
<dbReference type="Proteomes" id="UP000061489">
    <property type="component" value="Chromosome"/>
</dbReference>
<feature type="domain" description="Ice-binding protein C-terminal" evidence="2">
    <location>
        <begin position="166"/>
        <end position="188"/>
    </location>
</feature>
<name>W5YUN7_9GAMM</name>
<keyword evidence="1" id="KW-0732">Signal</keyword>
<evidence type="ECO:0000259" key="2">
    <source>
        <dbReference type="Pfam" id="PF07589"/>
    </source>
</evidence>
<dbReference type="STRING" id="1420916.AU14_15460"/>
<sequence length="191" mass="20269">MKITNFCIALILGIWSFSAHAVPVSLSQSQNISADGQNFSFLFNSLPKSDGTGGFFRFRARGDYTDPRFETALITLDGSGGRLKVNEKGIVSNSITGLSLSSNNTTPGGGGVDQTLDFIFALSGSLLDTLLADSSISVGVDNSGDVDAQSSYRDFVRVGFGYQTAPVPEPGAAYLLALGLLGLFIRRKRNQ</sequence>
<dbReference type="Pfam" id="PF07589">
    <property type="entry name" value="PEP-CTERM"/>
    <property type="match status" value="1"/>
</dbReference>
<dbReference type="InterPro" id="IPR013424">
    <property type="entry name" value="Ice-binding_C"/>
</dbReference>
<keyword evidence="4" id="KW-1185">Reference proteome</keyword>
<reference evidence="3 4" key="1">
    <citation type="journal article" date="2014" name="Genome Announc.">
        <title>Draft Genome Sequences of Marinobacter similis A3d10T and Marinobacter salarius R9SW1T.</title>
        <authorList>
            <person name="Ivanova E.P."/>
            <person name="Ng H.J."/>
            <person name="Webb H.K."/>
            <person name="Feng G."/>
            <person name="Oshima K."/>
            <person name="Hattori M."/>
            <person name="Ohkuma M."/>
            <person name="Sergeev A.F."/>
            <person name="Mikhailov V.V."/>
            <person name="Crawford R.J."/>
            <person name="Sawabe T."/>
        </authorList>
    </citation>
    <scope>NUCLEOTIDE SEQUENCE [LARGE SCALE GENOMIC DNA]</scope>
    <source>
        <strain evidence="3 4">A3d10</strain>
    </source>
</reference>
<dbReference type="HOGENOM" id="CLU_1419962_0_0_6"/>
<feature type="signal peptide" evidence="1">
    <location>
        <begin position="1"/>
        <end position="21"/>
    </location>
</feature>
<gene>
    <name evidence="3" type="ORF">AU14_15460</name>
</gene>
<evidence type="ECO:0000313" key="3">
    <source>
        <dbReference type="EMBL" id="AHI30208.1"/>
    </source>
</evidence>
<feature type="chain" id="PRO_5004874982" description="Ice-binding protein C-terminal domain-containing protein" evidence="1">
    <location>
        <begin position="22"/>
        <end position="191"/>
    </location>
</feature>
<dbReference type="EMBL" id="CP007151">
    <property type="protein sequence ID" value="AHI30208.1"/>
    <property type="molecule type" value="Genomic_DNA"/>
</dbReference>
<organism evidence="3 4">
    <name type="scientific">Marinobacter similis</name>
    <dbReference type="NCBI Taxonomy" id="1420916"/>
    <lineage>
        <taxon>Bacteria</taxon>
        <taxon>Pseudomonadati</taxon>
        <taxon>Pseudomonadota</taxon>
        <taxon>Gammaproteobacteria</taxon>
        <taxon>Pseudomonadales</taxon>
        <taxon>Marinobacteraceae</taxon>
        <taxon>Marinobacter</taxon>
    </lineage>
</organism>
<dbReference type="AlphaFoldDB" id="W5YUN7"/>
<dbReference type="NCBIfam" id="TIGR02595">
    <property type="entry name" value="PEP_CTERM"/>
    <property type="match status" value="1"/>
</dbReference>
<accession>W5YUN7</accession>